<protein>
    <submittedName>
        <fullName evidence="5">Uncharacterized protein</fullName>
    </submittedName>
</protein>
<keyword evidence="6" id="KW-1185">Reference proteome</keyword>
<keyword evidence="1" id="KW-0812">Transmembrane</keyword>
<keyword evidence="3" id="KW-0472">Membrane</keyword>
<accession>A0AA39T0I2</accession>
<dbReference type="Gene3D" id="1.20.1560.10">
    <property type="entry name" value="ABC transporter type 1, transmembrane domain"/>
    <property type="match status" value="1"/>
</dbReference>
<organism evidence="5 6">
    <name type="scientific">Acer saccharum</name>
    <name type="common">Sugar maple</name>
    <dbReference type="NCBI Taxonomy" id="4024"/>
    <lineage>
        <taxon>Eukaryota</taxon>
        <taxon>Viridiplantae</taxon>
        <taxon>Streptophyta</taxon>
        <taxon>Embryophyta</taxon>
        <taxon>Tracheophyta</taxon>
        <taxon>Spermatophyta</taxon>
        <taxon>Magnoliopsida</taxon>
        <taxon>eudicotyledons</taxon>
        <taxon>Gunneridae</taxon>
        <taxon>Pentapetalae</taxon>
        <taxon>rosids</taxon>
        <taxon>malvids</taxon>
        <taxon>Sapindales</taxon>
        <taxon>Sapindaceae</taxon>
        <taxon>Hippocastanoideae</taxon>
        <taxon>Acereae</taxon>
        <taxon>Acer</taxon>
    </lineage>
</organism>
<evidence type="ECO:0000256" key="2">
    <source>
        <dbReference type="ARBA" id="ARBA00022989"/>
    </source>
</evidence>
<name>A0AA39T0I2_ACESA</name>
<feature type="region of interest" description="Disordered" evidence="4">
    <location>
        <begin position="149"/>
        <end position="178"/>
    </location>
</feature>
<keyword evidence="2" id="KW-1133">Transmembrane helix</keyword>
<feature type="compositionally biased region" description="Polar residues" evidence="4">
    <location>
        <begin position="229"/>
        <end position="247"/>
    </location>
</feature>
<feature type="region of interest" description="Disordered" evidence="4">
    <location>
        <begin position="201"/>
        <end position="260"/>
    </location>
</feature>
<dbReference type="Proteomes" id="UP001168877">
    <property type="component" value="Unassembled WGS sequence"/>
</dbReference>
<evidence type="ECO:0000256" key="1">
    <source>
        <dbReference type="ARBA" id="ARBA00022692"/>
    </source>
</evidence>
<proteinExistence type="predicted"/>
<evidence type="ECO:0000256" key="3">
    <source>
        <dbReference type="ARBA" id="ARBA00023136"/>
    </source>
</evidence>
<dbReference type="SUPFAM" id="SSF90123">
    <property type="entry name" value="ABC transporter transmembrane region"/>
    <property type="match status" value="1"/>
</dbReference>
<evidence type="ECO:0000313" key="5">
    <source>
        <dbReference type="EMBL" id="KAK0598875.1"/>
    </source>
</evidence>
<dbReference type="EMBL" id="JAUESC010000003">
    <property type="protein sequence ID" value="KAK0598875.1"/>
    <property type="molecule type" value="Genomic_DNA"/>
</dbReference>
<feature type="compositionally biased region" description="Polar residues" evidence="4">
    <location>
        <begin position="149"/>
        <end position="167"/>
    </location>
</feature>
<reference evidence="5" key="1">
    <citation type="journal article" date="2022" name="Plant J.">
        <title>Strategies of tolerance reflected in two North American maple genomes.</title>
        <authorList>
            <person name="McEvoy S.L."/>
            <person name="Sezen U.U."/>
            <person name="Trouern-Trend A."/>
            <person name="McMahon S.M."/>
            <person name="Schaberg P.G."/>
            <person name="Yang J."/>
            <person name="Wegrzyn J.L."/>
            <person name="Swenson N.G."/>
        </authorList>
    </citation>
    <scope>NUCLEOTIDE SEQUENCE</scope>
    <source>
        <strain evidence="5">NS2018</strain>
    </source>
</reference>
<dbReference type="InterPro" id="IPR036640">
    <property type="entry name" value="ABC1_TM_sf"/>
</dbReference>
<comment type="caution">
    <text evidence="5">The sequence shown here is derived from an EMBL/GenBank/DDBJ whole genome shotgun (WGS) entry which is preliminary data.</text>
</comment>
<dbReference type="GO" id="GO:0016020">
    <property type="term" value="C:membrane"/>
    <property type="evidence" value="ECO:0007669"/>
    <property type="project" value="InterPro"/>
</dbReference>
<reference evidence="5" key="2">
    <citation type="submission" date="2023-06" db="EMBL/GenBank/DDBJ databases">
        <authorList>
            <person name="Swenson N.G."/>
            <person name="Wegrzyn J.L."/>
            <person name="Mcevoy S.L."/>
        </authorList>
    </citation>
    <scope>NUCLEOTIDE SEQUENCE</scope>
    <source>
        <strain evidence="5">NS2018</strain>
        <tissue evidence="5">Leaf</tissue>
    </source>
</reference>
<dbReference type="GO" id="GO:0005524">
    <property type="term" value="F:ATP binding"/>
    <property type="evidence" value="ECO:0007669"/>
    <property type="project" value="InterPro"/>
</dbReference>
<evidence type="ECO:0000256" key="4">
    <source>
        <dbReference type="SAM" id="MobiDB-lite"/>
    </source>
</evidence>
<dbReference type="AlphaFoldDB" id="A0AA39T0I2"/>
<feature type="compositionally biased region" description="Low complexity" evidence="4">
    <location>
        <begin position="201"/>
        <end position="228"/>
    </location>
</feature>
<sequence>MRRKRRYDRGRRRIWRCDRGRRQADKVWMTAAGLDQTGSWTVYDLRRLGSFMWRTKFRKAMNKADNDASTRAIDSLINYEWRTKFRKAMNKADNDASTRAIDSLINYETVKYFYNEPFEAEQYDGFLKNRPTPDTISSWVPHVVTVSLPHTSQSPSSLPSVAPSQGLSPCGAPPSMMSTATPQCLLPPVAATPGLLPIDTAAVPAPSSSPATTVPSGSAASSPLLSGSDSQTANAAPTGSIPSQQPSLPGFEPPLVNSHPMTTRAKNAIHKPIQKLNLHASLQQSSDFEPITVSQALKDSNWRRAMSEECNVLIQKVLGS</sequence>
<gene>
    <name evidence="5" type="ORF">LWI29_000254</name>
</gene>
<evidence type="ECO:0000313" key="6">
    <source>
        <dbReference type="Proteomes" id="UP001168877"/>
    </source>
</evidence>